<feature type="domain" description="TLDc" evidence="1">
    <location>
        <begin position="1"/>
        <end position="84"/>
    </location>
</feature>
<comment type="caution">
    <text evidence="2">The sequence shown here is derived from an EMBL/GenBank/DDBJ whole genome shotgun (WGS) entry which is preliminary data.</text>
</comment>
<evidence type="ECO:0000313" key="2">
    <source>
        <dbReference type="EMBL" id="CAD8130494.1"/>
    </source>
</evidence>
<dbReference type="OrthoDB" id="27341at2759"/>
<dbReference type="AlphaFoldDB" id="A0A8S1RVI6"/>
<protein>
    <recommendedName>
        <fullName evidence="1">TLDc domain-containing protein</fullName>
    </recommendedName>
</protein>
<gene>
    <name evidence="2" type="ORF">PSON_ATCC_30995.1.T2950006</name>
</gene>
<proteinExistence type="predicted"/>
<organism evidence="2 3">
    <name type="scientific">Paramecium sonneborni</name>
    <dbReference type="NCBI Taxonomy" id="65129"/>
    <lineage>
        <taxon>Eukaryota</taxon>
        <taxon>Sar</taxon>
        <taxon>Alveolata</taxon>
        <taxon>Ciliophora</taxon>
        <taxon>Intramacronucleata</taxon>
        <taxon>Oligohymenophorea</taxon>
        <taxon>Peniculida</taxon>
        <taxon>Parameciidae</taxon>
        <taxon>Paramecium</taxon>
    </lineage>
</organism>
<dbReference type="Proteomes" id="UP000692954">
    <property type="component" value="Unassembled WGS sequence"/>
</dbReference>
<name>A0A8S1RVI6_9CILI</name>
<keyword evidence="3" id="KW-1185">Reference proteome</keyword>
<evidence type="ECO:0000259" key="1">
    <source>
        <dbReference type="Pfam" id="PF07534"/>
    </source>
</evidence>
<dbReference type="Pfam" id="PF07534">
    <property type="entry name" value="TLD"/>
    <property type="match status" value="1"/>
</dbReference>
<sequence>MIFQSKSNCIFGAYSPCRWQSNKKVYIADDTLASFIFSQTHDKLYHLKQDQKQYAIYPSINFGPTFGGGHDIEIKPDFSDGYSQLGHSINLINIRVKIRILICLDKQGQKQKNVKFINYTLFEFEIFVYDQKAIKRRVYKVFLQCKGNQEEYFVVQLFNQCNGPSIYPQQLQNNKLIIKIIEINRKLHQYIYHLLKNSFFFLNIQVILIQQFLLIKNILLQYPQQNVEFHFLSNLNDQINLSIYYFVVNKLRSINISFFKKESQNLFIHYQKQVCTSKINHNSSYLFFMDNQLFSQKF</sequence>
<reference evidence="2" key="1">
    <citation type="submission" date="2021-01" db="EMBL/GenBank/DDBJ databases">
        <authorList>
            <consortium name="Genoscope - CEA"/>
            <person name="William W."/>
        </authorList>
    </citation>
    <scope>NUCLEOTIDE SEQUENCE</scope>
</reference>
<evidence type="ECO:0000313" key="3">
    <source>
        <dbReference type="Proteomes" id="UP000692954"/>
    </source>
</evidence>
<dbReference type="InterPro" id="IPR006571">
    <property type="entry name" value="TLDc_dom"/>
</dbReference>
<dbReference type="EMBL" id="CAJJDN010000295">
    <property type="protein sequence ID" value="CAD8130494.1"/>
    <property type="molecule type" value="Genomic_DNA"/>
</dbReference>
<accession>A0A8S1RVI6</accession>